<dbReference type="InterPro" id="IPR013766">
    <property type="entry name" value="Thioredoxin_domain"/>
</dbReference>
<dbReference type="Gene3D" id="3.40.30.10">
    <property type="entry name" value="Glutaredoxin"/>
    <property type="match status" value="1"/>
</dbReference>
<evidence type="ECO:0000256" key="5">
    <source>
        <dbReference type="ARBA" id="ARBA00022748"/>
    </source>
</evidence>
<feature type="domain" description="Thioredoxin" evidence="11">
    <location>
        <begin position="492"/>
        <end position="615"/>
    </location>
</feature>
<keyword evidence="13" id="KW-1185">Reference proteome</keyword>
<evidence type="ECO:0000256" key="1">
    <source>
        <dbReference type="ARBA" id="ARBA00003565"/>
    </source>
</evidence>
<evidence type="ECO:0000256" key="4">
    <source>
        <dbReference type="ARBA" id="ARBA00022692"/>
    </source>
</evidence>
<dbReference type="GO" id="GO:0045454">
    <property type="term" value="P:cell redox homeostasis"/>
    <property type="evidence" value="ECO:0007669"/>
    <property type="project" value="TreeGrafter"/>
</dbReference>
<dbReference type="InterPro" id="IPR036929">
    <property type="entry name" value="DsbDN_sf"/>
</dbReference>
<feature type="transmembrane region" description="Helical" evidence="9">
    <location>
        <begin position="247"/>
        <end position="267"/>
    </location>
</feature>
<name>A0A256FTF8_9HYPH</name>
<keyword evidence="5" id="KW-0201">Cytochrome c-type biogenesis</keyword>
<dbReference type="Pfam" id="PF02683">
    <property type="entry name" value="DsbD_TM"/>
    <property type="match status" value="1"/>
</dbReference>
<dbReference type="PANTHER" id="PTHR32234:SF0">
    <property type="entry name" value="THIOL:DISULFIDE INTERCHANGE PROTEIN DSBD"/>
    <property type="match status" value="1"/>
</dbReference>
<dbReference type="PANTHER" id="PTHR32234">
    <property type="entry name" value="THIOL:DISULFIDE INTERCHANGE PROTEIN DSBD"/>
    <property type="match status" value="1"/>
</dbReference>
<dbReference type="Pfam" id="PF11412">
    <property type="entry name" value="DsbD_N"/>
    <property type="match status" value="1"/>
</dbReference>
<dbReference type="Pfam" id="PF13098">
    <property type="entry name" value="Thioredoxin_2"/>
    <property type="match status" value="1"/>
</dbReference>
<dbReference type="SUPFAM" id="SSF52833">
    <property type="entry name" value="Thioredoxin-like"/>
    <property type="match status" value="1"/>
</dbReference>
<organism evidence="12 13">
    <name type="scientific">Brucella grignonensis</name>
    <dbReference type="NCBI Taxonomy" id="94627"/>
    <lineage>
        <taxon>Bacteria</taxon>
        <taxon>Pseudomonadati</taxon>
        <taxon>Pseudomonadota</taxon>
        <taxon>Alphaproteobacteria</taxon>
        <taxon>Hyphomicrobiales</taxon>
        <taxon>Brucellaceae</taxon>
        <taxon>Brucella/Ochrobactrum group</taxon>
        <taxon>Brucella</taxon>
    </lineage>
</organism>
<evidence type="ECO:0000256" key="7">
    <source>
        <dbReference type="ARBA" id="ARBA00023136"/>
    </source>
</evidence>
<dbReference type="PROSITE" id="PS51352">
    <property type="entry name" value="THIOREDOXIN_2"/>
    <property type="match status" value="1"/>
</dbReference>
<protein>
    <submittedName>
        <fullName evidence="12">Thioredoxin-like family protein</fullName>
    </submittedName>
</protein>
<reference evidence="12 13" key="1">
    <citation type="submission" date="2017-07" db="EMBL/GenBank/DDBJ databases">
        <title>Phylogenetic study on the rhizospheric bacterium Ochrobactrum sp. A44.</title>
        <authorList>
            <person name="Krzyzanowska D.M."/>
            <person name="Ossowicki A."/>
            <person name="Rajewska M."/>
            <person name="Maciag T."/>
            <person name="Kaczynski Z."/>
            <person name="Czerwicka M."/>
            <person name="Jafra S."/>
        </authorList>
    </citation>
    <scope>NUCLEOTIDE SEQUENCE [LARGE SCALE GENOMIC DNA]</scope>
    <source>
        <strain evidence="12 13">OgA9a</strain>
    </source>
</reference>
<feature type="signal peptide" evidence="10">
    <location>
        <begin position="1"/>
        <end position="30"/>
    </location>
</feature>
<dbReference type="InterPro" id="IPR003834">
    <property type="entry name" value="Cyt_c_assmbl_TM_dom"/>
</dbReference>
<dbReference type="GO" id="GO:0015035">
    <property type="term" value="F:protein-disulfide reductase activity"/>
    <property type="evidence" value="ECO:0007669"/>
    <property type="project" value="TreeGrafter"/>
</dbReference>
<comment type="subcellular location">
    <subcellularLocation>
        <location evidence="2">Cell membrane</location>
        <topology evidence="2">Multi-pass membrane protein</topology>
    </subcellularLocation>
</comment>
<feature type="transmembrane region" description="Helical" evidence="9">
    <location>
        <begin position="455"/>
        <end position="475"/>
    </location>
</feature>
<dbReference type="EMBL" id="NNRL01000143">
    <property type="protein sequence ID" value="OYR17721.1"/>
    <property type="molecule type" value="Genomic_DNA"/>
</dbReference>
<feature type="transmembrane region" description="Helical" evidence="9">
    <location>
        <begin position="422"/>
        <end position="443"/>
    </location>
</feature>
<dbReference type="InterPro" id="IPR012336">
    <property type="entry name" value="Thioredoxin-like_fold"/>
</dbReference>
<proteinExistence type="predicted"/>
<comment type="function">
    <text evidence="1">May be required for disulfide bond formation in some proteins.</text>
</comment>
<keyword evidence="6 9" id="KW-1133">Transmembrane helix</keyword>
<feature type="transmembrane region" description="Helical" evidence="9">
    <location>
        <begin position="279"/>
        <end position="301"/>
    </location>
</feature>
<keyword evidence="10" id="KW-0732">Signal</keyword>
<evidence type="ECO:0000256" key="3">
    <source>
        <dbReference type="ARBA" id="ARBA00022475"/>
    </source>
</evidence>
<dbReference type="InterPro" id="IPR036249">
    <property type="entry name" value="Thioredoxin-like_sf"/>
</dbReference>
<sequence length="617" mass="63496">MSLLARTVWTLFVAVVMTALVAISTAPASAQVTSTGAMPLPVDQAFQLSVTRQDDASVKLQWKIAPGYYLYEDKIGVKRGDADIAVGDLQGNGQSKDDPTFGQSTVFHDHVAAVVPGNASTSSPLEVHYQGCQDDGICYPPMVRHVDVTTLAITDPDQHDPATLANDWTAPVSTAPASGIAIAADNGGMIGSLLKDGGVLMVLGSFMLFGVLLAFTPCVFPMYPILAGAIARQGEAVTPLRGFTLSVAYVLAMATAFGLLGVVAAWSGQNLQMALQSPIAIGAVSALFIILALSMFGLFELQLPSSWVNAIGGLGSGNRGSIASAGLLGFTSALIVGPCVTAPLAGALIYIAQTGDVALGAASLFALGLGKGIPLIAFGTLGPKALPKAGGWMTAVRQAFGFVFVATAIWMVSRIIPAEAGLALWALFAIGLAVWLGAFDTLGPDAGGRRRTAKAAGLAAALYGIALGLGAASGGNDPLRPLGNLVAQRGGSGAGEELSFRTAGTSAELQTQIAASDAKPSLLYVTADWCVTCAVIDRSVFPDPAVQADLNRFNLIKLDVSGNTPAQQQIMRSLQVVGPPTMIFVDKQGRETAGTRLVGDVTKTTLRASVEKTGIAR</sequence>
<dbReference type="InterPro" id="IPR028250">
    <property type="entry name" value="DsbDN"/>
</dbReference>
<evidence type="ECO:0000313" key="13">
    <source>
        <dbReference type="Proteomes" id="UP000216478"/>
    </source>
</evidence>
<feature type="transmembrane region" description="Helical" evidence="9">
    <location>
        <begin position="399"/>
        <end position="416"/>
    </location>
</feature>
<evidence type="ECO:0000256" key="8">
    <source>
        <dbReference type="ARBA" id="ARBA00023284"/>
    </source>
</evidence>
<evidence type="ECO:0000313" key="12">
    <source>
        <dbReference type="EMBL" id="OYR17721.1"/>
    </source>
</evidence>
<dbReference type="GO" id="GO:0017004">
    <property type="term" value="P:cytochrome complex assembly"/>
    <property type="evidence" value="ECO:0007669"/>
    <property type="project" value="UniProtKB-KW"/>
</dbReference>
<dbReference type="AlphaFoldDB" id="A0A256FTF8"/>
<evidence type="ECO:0000256" key="6">
    <source>
        <dbReference type="ARBA" id="ARBA00022989"/>
    </source>
</evidence>
<accession>A0A256FTF8</accession>
<feature type="transmembrane region" description="Helical" evidence="9">
    <location>
        <begin position="199"/>
        <end position="226"/>
    </location>
</feature>
<evidence type="ECO:0000256" key="10">
    <source>
        <dbReference type="SAM" id="SignalP"/>
    </source>
</evidence>
<dbReference type="NCBIfam" id="NF001419">
    <property type="entry name" value="PRK00293.1"/>
    <property type="match status" value="1"/>
</dbReference>
<feature type="transmembrane region" description="Helical" evidence="9">
    <location>
        <begin position="357"/>
        <end position="378"/>
    </location>
</feature>
<evidence type="ECO:0000256" key="2">
    <source>
        <dbReference type="ARBA" id="ARBA00004651"/>
    </source>
</evidence>
<evidence type="ECO:0000259" key="11">
    <source>
        <dbReference type="PROSITE" id="PS51352"/>
    </source>
</evidence>
<comment type="caution">
    <text evidence="12">The sequence shown here is derived from an EMBL/GenBank/DDBJ whole genome shotgun (WGS) entry which is preliminary data.</text>
</comment>
<keyword evidence="8" id="KW-0676">Redox-active center</keyword>
<dbReference type="RefSeq" id="WP_407923792.1">
    <property type="nucleotide sequence ID" value="NZ_NNRL01000143.1"/>
</dbReference>
<keyword evidence="4 9" id="KW-0812">Transmembrane</keyword>
<dbReference type="Gene3D" id="2.60.40.1250">
    <property type="entry name" value="Thiol:disulfide interchange protein DsbD, N-terminal domain"/>
    <property type="match status" value="1"/>
</dbReference>
<feature type="transmembrane region" description="Helical" evidence="9">
    <location>
        <begin position="322"/>
        <end position="351"/>
    </location>
</feature>
<keyword evidence="3" id="KW-1003">Cell membrane</keyword>
<dbReference type="PROSITE" id="PS00194">
    <property type="entry name" value="THIOREDOXIN_1"/>
    <property type="match status" value="1"/>
</dbReference>
<evidence type="ECO:0000256" key="9">
    <source>
        <dbReference type="SAM" id="Phobius"/>
    </source>
</evidence>
<gene>
    <name evidence="12" type="ORF">CEV33_4951</name>
</gene>
<dbReference type="InterPro" id="IPR017937">
    <property type="entry name" value="Thioredoxin_CS"/>
</dbReference>
<dbReference type="SUPFAM" id="SSF74863">
    <property type="entry name" value="Thiol:disulfide interchange protein DsbD, N-terminal domain (DsbD-alpha)"/>
    <property type="match status" value="1"/>
</dbReference>
<dbReference type="GO" id="GO:0005886">
    <property type="term" value="C:plasma membrane"/>
    <property type="evidence" value="ECO:0007669"/>
    <property type="project" value="UniProtKB-SubCell"/>
</dbReference>
<keyword evidence="7 9" id="KW-0472">Membrane</keyword>
<dbReference type="Proteomes" id="UP000216478">
    <property type="component" value="Unassembled WGS sequence"/>
</dbReference>
<feature type="chain" id="PRO_5012716623" evidence="10">
    <location>
        <begin position="31"/>
        <end position="617"/>
    </location>
</feature>